<feature type="compositionally biased region" description="Low complexity" evidence="9">
    <location>
        <begin position="617"/>
        <end position="630"/>
    </location>
</feature>
<dbReference type="OrthoDB" id="5585685at2759"/>
<evidence type="ECO:0000313" key="10">
    <source>
        <dbReference type="EMBL" id="CCM06376.1"/>
    </source>
</evidence>
<reference evidence="10 11" key="1">
    <citation type="journal article" date="2012" name="Appl. Environ. Microbiol.">
        <title>Short-read sequencing for genomic analysis of the brown rot fungus Fibroporia radiculosa.</title>
        <authorList>
            <person name="Tang J.D."/>
            <person name="Perkins A.D."/>
            <person name="Sonstegard T.S."/>
            <person name="Schroeder S.G."/>
            <person name="Burgess S.C."/>
            <person name="Diehl S.V."/>
        </authorList>
    </citation>
    <scope>NUCLEOTIDE SEQUENCE [LARGE SCALE GENOMIC DNA]</scope>
    <source>
        <strain evidence="10 11">TFFH 294</strain>
    </source>
</reference>
<dbReference type="InterPro" id="IPR019145">
    <property type="entry name" value="Mediator_Med10"/>
</dbReference>
<dbReference type="PANTHER" id="PTHR12425:SF5">
    <property type="entry name" value="SYNEMBRYN"/>
    <property type="match status" value="1"/>
</dbReference>
<dbReference type="Pfam" id="PF10165">
    <property type="entry name" value="Ric8"/>
    <property type="match status" value="1"/>
</dbReference>
<dbReference type="GO" id="GO:0005085">
    <property type="term" value="F:guanyl-nucleotide exchange factor activity"/>
    <property type="evidence" value="ECO:0007669"/>
    <property type="project" value="UniProtKB-KW"/>
</dbReference>
<keyword evidence="5" id="KW-0805">Transcription regulation</keyword>
<keyword evidence="11" id="KW-1185">Reference proteome</keyword>
<organism evidence="10 11">
    <name type="scientific">Fibroporia radiculosa</name>
    <dbReference type="NCBI Taxonomy" id="599839"/>
    <lineage>
        <taxon>Eukaryota</taxon>
        <taxon>Fungi</taxon>
        <taxon>Dikarya</taxon>
        <taxon>Basidiomycota</taxon>
        <taxon>Agaricomycotina</taxon>
        <taxon>Agaricomycetes</taxon>
        <taxon>Polyporales</taxon>
        <taxon>Fibroporiaceae</taxon>
        <taxon>Fibroporia</taxon>
    </lineage>
</organism>
<comment type="subcellular location">
    <subcellularLocation>
        <location evidence="1">Nucleus</location>
    </subcellularLocation>
</comment>
<dbReference type="GO" id="GO:0005737">
    <property type="term" value="C:cytoplasm"/>
    <property type="evidence" value="ECO:0007669"/>
    <property type="project" value="TreeGrafter"/>
</dbReference>
<dbReference type="Pfam" id="PF09748">
    <property type="entry name" value="Med10"/>
    <property type="match status" value="1"/>
</dbReference>
<sequence length="888" mass="95237">MSESPAPSGVQGDLELELLGLANALYNVGTTVVNDLTKEKDKQGGGKQVGSRVNEVISHLATIDDMARHVGLMVPLQVLTDIDNSRNPLQLTRERLERAATENQFMNGKIQAIDVSGICVLARDVSLIVDGRADVSQTLGRDTRPDLSGALSISARDGFKPSILDGRRPRSDRSVKRRAGRRQRHRRMPSIRAGVGVIDPAVPGRRVDSFSRMSPSGNPLPFCTLLSPRRSSLVVSILSLAPRTVFHAFVNELARLTSTCPAARSPFSHLTLSIRFSARPWTSSSSCAPAHSQMPSYLDSYSALSSSSSRSDVNTVLQSITDAFPSQIDTTTRKSLIQTILDDVTKVSSGNGKKGRLAPKDAFPALLAVKTLGKDPAGSEVIATSTNLSTLLALSHALKDNADASNEALRCIANSLLLISSARDTFIQKDVGGGEAAVDLLEKSTNPERIFLASRILFLCTISVASSATFIQTLVEGKPQGHSGNIIEIIGAKLDGLTKSIMASAKLSREAMTDLLKFTFNLLLHYPKIVDDPPASSPGDDEDQKVMGDCWSDRLDGILPPLLRAFNALPPSAPSPLAAPLTHVIHSLITIPVTSSLRPKWFPLSSPRSPIVKGRDSSPGSASASNNGSPTLGPAKDLKHNAFDRAFSALTVGRRSLSRSGSPTTPAADLLLRAYDLLDVSLTHYLPGAVDSDDSSVRERCRAEGNASLDDVLVPLVLLINKVCVADEATRVRMREWILPADLDRTSPLEGRADFLGRCLRLLQSVHHARLKSAVGEMLYSICDSDASLLASYVGYGNVAGFLFHKGITGQPARASSSTVPAATPSGVPINPITGIAEQPKQEIEMTDEEKEREAEKLFVLFDRLEKSGAIQPSQNPIRKAAQEGRLG</sequence>
<feature type="region of interest" description="Disordered" evidence="9">
    <location>
        <begin position="159"/>
        <end position="188"/>
    </location>
</feature>
<dbReference type="STRING" id="599839.J4ICG6"/>
<dbReference type="RefSeq" id="XP_012185659.1">
    <property type="nucleotide sequence ID" value="XM_012330269.1"/>
</dbReference>
<dbReference type="GO" id="GO:0016592">
    <property type="term" value="C:mediator complex"/>
    <property type="evidence" value="ECO:0007669"/>
    <property type="project" value="InterPro"/>
</dbReference>
<evidence type="ECO:0000256" key="2">
    <source>
        <dbReference type="ARBA" id="ARBA00005389"/>
    </source>
</evidence>
<evidence type="ECO:0000256" key="6">
    <source>
        <dbReference type="ARBA" id="ARBA00023163"/>
    </source>
</evidence>
<feature type="region of interest" description="Disordered" evidence="9">
    <location>
        <begin position="608"/>
        <end position="635"/>
    </location>
</feature>
<dbReference type="EMBL" id="HE797308">
    <property type="protein sequence ID" value="CCM06376.1"/>
    <property type="molecule type" value="Genomic_DNA"/>
</dbReference>
<dbReference type="InterPro" id="IPR019318">
    <property type="entry name" value="Gua_nucleotide_exch_fac_Ric8"/>
</dbReference>
<keyword evidence="8" id="KW-0539">Nucleus</keyword>
<evidence type="ECO:0000313" key="11">
    <source>
        <dbReference type="Proteomes" id="UP000006352"/>
    </source>
</evidence>
<evidence type="ECO:0000256" key="5">
    <source>
        <dbReference type="ARBA" id="ARBA00023015"/>
    </source>
</evidence>
<dbReference type="GO" id="GO:0003712">
    <property type="term" value="F:transcription coregulator activity"/>
    <property type="evidence" value="ECO:0007669"/>
    <property type="project" value="InterPro"/>
</dbReference>
<keyword evidence="7" id="KW-0143">Chaperone</keyword>
<dbReference type="HOGENOM" id="CLU_015532_1_0_1"/>
<proteinExistence type="inferred from homology"/>
<dbReference type="AlphaFoldDB" id="J4ICG6"/>
<comment type="similarity">
    <text evidence="3">Belongs to the synembryn family.</text>
</comment>
<keyword evidence="6" id="KW-0804">Transcription</keyword>
<dbReference type="PANTHER" id="PTHR12425">
    <property type="entry name" value="SYNEMBRYN"/>
    <property type="match status" value="1"/>
</dbReference>
<evidence type="ECO:0000256" key="7">
    <source>
        <dbReference type="ARBA" id="ARBA00023186"/>
    </source>
</evidence>
<name>J4ICG6_9APHY</name>
<dbReference type="GO" id="GO:0007186">
    <property type="term" value="P:G protein-coupled receptor signaling pathway"/>
    <property type="evidence" value="ECO:0007669"/>
    <property type="project" value="TreeGrafter"/>
</dbReference>
<evidence type="ECO:0000256" key="3">
    <source>
        <dbReference type="ARBA" id="ARBA00009049"/>
    </source>
</evidence>
<dbReference type="GO" id="GO:0001965">
    <property type="term" value="F:G-protein alpha-subunit binding"/>
    <property type="evidence" value="ECO:0007669"/>
    <property type="project" value="TreeGrafter"/>
</dbReference>
<protein>
    <submittedName>
        <fullName evidence="10">Uncharacterized protein</fullName>
    </submittedName>
</protein>
<evidence type="ECO:0000256" key="9">
    <source>
        <dbReference type="SAM" id="MobiDB-lite"/>
    </source>
</evidence>
<gene>
    <name evidence="10" type="ORF">FIBRA_08634</name>
</gene>
<dbReference type="GO" id="GO:0006357">
    <property type="term" value="P:regulation of transcription by RNA polymerase II"/>
    <property type="evidence" value="ECO:0007669"/>
    <property type="project" value="InterPro"/>
</dbReference>
<feature type="compositionally biased region" description="Basic and acidic residues" evidence="9">
    <location>
        <begin position="165"/>
        <end position="174"/>
    </location>
</feature>
<comment type="similarity">
    <text evidence="2">Belongs to the Mediator complex subunit 10 family.</text>
</comment>
<dbReference type="Proteomes" id="UP000006352">
    <property type="component" value="Unassembled WGS sequence"/>
</dbReference>
<evidence type="ECO:0000256" key="8">
    <source>
        <dbReference type="ARBA" id="ARBA00023242"/>
    </source>
</evidence>
<feature type="compositionally biased region" description="Basic residues" evidence="9">
    <location>
        <begin position="175"/>
        <end position="188"/>
    </location>
</feature>
<dbReference type="InParanoid" id="J4ICG6"/>
<keyword evidence="4" id="KW-0344">Guanine-nucleotide releasing factor</keyword>
<accession>J4ICG6</accession>
<dbReference type="GeneID" id="24101276"/>
<evidence type="ECO:0000256" key="1">
    <source>
        <dbReference type="ARBA" id="ARBA00004123"/>
    </source>
</evidence>
<evidence type="ECO:0000256" key="4">
    <source>
        <dbReference type="ARBA" id="ARBA00022658"/>
    </source>
</evidence>